<dbReference type="Gene3D" id="1.10.510.10">
    <property type="entry name" value="Transferase(Phosphotransferase) domain 1"/>
    <property type="match status" value="1"/>
</dbReference>
<dbReference type="PANTHER" id="PTHR38248">
    <property type="entry name" value="FUNK1 6"/>
    <property type="match status" value="1"/>
</dbReference>
<gene>
    <name evidence="3" type="ORF">GGI19_005515</name>
</gene>
<reference evidence="3" key="1">
    <citation type="submission" date="2022-07" db="EMBL/GenBank/DDBJ databases">
        <title>Phylogenomic reconstructions and comparative analyses of Kickxellomycotina fungi.</title>
        <authorList>
            <person name="Reynolds N.K."/>
            <person name="Stajich J.E."/>
            <person name="Barry K."/>
            <person name="Grigoriev I.V."/>
            <person name="Crous P."/>
            <person name="Smith M.E."/>
        </authorList>
    </citation>
    <scope>NUCLEOTIDE SEQUENCE</scope>
    <source>
        <strain evidence="3">BCRC 34297</strain>
    </source>
</reference>
<dbReference type="OrthoDB" id="5584477at2759"/>
<feature type="compositionally biased region" description="Basic and acidic residues" evidence="1">
    <location>
        <begin position="1"/>
        <end position="16"/>
    </location>
</feature>
<evidence type="ECO:0000259" key="2">
    <source>
        <dbReference type="Pfam" id="PF17667"/>
    </source>
</evidence>
<dbReference type="PROSITE" id="PS00109">
    <property type="entry name" value="PROTEIN_KINASE_TYR"/>
    <property type="match status" value="1"/>
</dbReference>
<dbReference type="Pfam" id="PF17667">
    <property type="entry name" value="Pkinase_fungal"/>
    <property type="match status" value="1"/>
</dbReference>
<evidence type="ECO:0000313" key="3">
    <source>
        <dbReference type="EMBL" id="KAJ2749714.1"/>
    </source>
</evidence>
<evidence type="ECO:0000256" key="1">
    <source>
        <dbReference type="SAM" id="MobiDB-lite"/>
    </source>
</evidence>
<feature type="region of interest" description="Disordered" evidence="1">
    <location>
        <begin position="1"/>
        <end position="41"/>
    </location>
</feature>
<organism evidence="3 4">
    <name type="scientific">Coemansia pectinata</name>
    <dbReference type="NCBI Taxonomy" id="1052879"/>
    <lineage>
        <taxon>Eukaryota</taxon>
        <taxon>Fungi</taxon>
        <taxon>Fungi incertae sedis</taxon>
        <taxon>Zoopagomycota</taxon>
        <taxon>Kickxellomycotina</taxon>
        <taxon>Kickxellomycetes</taxon>
        <taxon>Kickxellales</taxon>
        <taxon>Kickxellaceae</taxon>
        <taxon>Coemansia</taxon>
    </lineage>
</organism>
<keyword evidence="4" id="KW-1185">Reference proteome</keyword>
<name>A0A9W8GPF4_9FUNG</name>
<dbReference type="GO" id="GO:0004672">
    <property type="term" value="F:protein kinase activity"/>
    <property type="evidence" value="ECO:0007669"/>
    <property type="project" value="InterPro"/>
</dbReference>
<sequence length="704" mass="79185">MERRLNPKSLNKDKADGGIATRTRSRIANTSTSDAGTKRAASGSASLAQSVSNLAISPGEPTQLGIGDAQLATDFGKIKRWTQTKGNYNGSERAMYDPISSFITYVARHVKARLGSSSDPVDGKDECRLILPVDITDYKPEDADDDTRIDIGLFDMEYNAAIKPYGRASYYRLRGILEAKMRKDEVDNAFVQLYEYTRQMFAEQHNLRSVLGFTACAGDVRLCHFGPSKAVSSEPMDVGTREGRRAFIELLINMSLCDNSQLGRDPTMRYLSELRCWQIDCPDDDDDDGRSGKVAQYYFTNTICIADRLFGRHTRCFLATESRPTKQLEEGQSLEATVVIKDAFAFAKAIGSEDDRDEVKTLKKIREAFHDNNPDDILYPKIVVGGRVKFKRGGQLVEDTTSTIYEGVNDELLAMVSSDSLFRAHRRIVMKSIGEPLRTVKTAKEFVAVICDAMQCHYAIVDKCKILHRDISNNNILVVRMEDGTVRGLLIDFDCAIDISRDKKDVRGEMTGTFPFMSLNNLTCSNVKRTSLDDWESVLYLLCWYATIGFGTSEDRSEVQARLKVLPIAQWRNGTLVTIIDAKRMHLCSLNTFYANIVGRFDQRDTNSEHLGVFALKLYKALFANGKLDSRYHGSEEKKTNPIMAAFLKTQPPSTPVDDDSTNDIDPFEMRSQEWEKISKDLLSVINETKVEMADWEDTAKQLQ</sequence>
<dbReference type="AlphaFoldDB" id="A0A9W8GPF4"/>
<evidence type="ECO:0000313" key="4">
    <source>
        <dbReference type="Proteomes" id="UP001140011"/>
    </source>
</evidence>
<dbReference type="InterPro" id="IPR011009">
    <property type="entry name" value="Kinase-like_dom_sf"/>
</dbReference>
<dbReference type="InterPro" id="IPR008266">
    <property type="entry name" value="Tyr_kinase_AS"/>
</dbReference>
<comment type="caution">
    <text evidence="3">The sequence shown here is derived from an EMBL/GenBank/DDBJ whole genome shotgun (WGS) entry which is preliminary data.</text>
</comment>
<accession>A0A9W8GPF4</accession>
<dbReference type="EMBL" id="JANBUH010000719">
    <property type="protein sequence ID" value="KAJ2749714.1"/>
    <property type="molecule type" value="Genomic_DNA"/>
</dbReference>
<feature type="domain" description="Fungal-type protein kinase" evidence="2">
    <location>
        <begin position="177"/>
        <end position="545"/>
    </location>
</feature>
<protein>
    <recommendedName>
        <fullName evidence="2">Fungal-type protein kinase domain-containing protein</fullName>
    </recommendedName>
</protein>
<dbReference type="SUPFAM" id="SSF56112">
    <property type="entry name" value="Protein kinase-like (PK-like)"/>
    <property type="match status" value="1"/>
</dbReference>
<dbReference type="InterPro" id="IPR040976">
    <property type="entry name" value="Pkinase_fungal"/>
</dbReference>
<feature type="compositionally biased region" description="Polar residues" evidence="1">
    <location>
        <begin position="26"/>
        <end position="35"/>
    </location>
</feature>
<dbReference type="PANTHER" id="PTHR38248:SF2">
    <property type="entry name" value="FUNK1 11"/>
    <property type="match status" value="1"/>
</dbReference>
<dbReference type="Proteomes" id="UP001140011">
    <property type="component" value="Unassembled WGS sequence"/>
</dbReference>
<proteinExistence type="predicted"/>